<comment type="subcellular location">
    <subcellularLocation>
        <location evidence="1">Membrane</location>
        <topology evidence="1">Single-pass membrane protein</topology>
    </subcellularLocation>
</comment>
<keyword evidence="3 7" id="KW-1133">Transmembrane helix</keyword>
<name>A0A1J1J1N7_9DIPT</name>
<keyword evidence="2 7" id="KW-0812">Transmembrane</keyword>
<evidence type="ECO:0000256" key="3">
    <source>
        <dbReference type="ARBA" id="ARBA00022989"/>
    </source>
</evidence>
<evidence type="ECO:0000313" key="9">
    <source>
        <dbReference type="EMBL" id="CRL06311.1"/>
    </source>
</evidence>
<evidence type="ECO:0000256" key="7">
    <source>
        <dbReference type="SAM" id="Phobius"/>
    </source>
</evidence>
<gene>
    <name evidence="9" type="primary">putative Protein FAM210A</name>
    <name evidence="9" type="ORF">CLUMA_CG018903</name>
</gene>
<evidence type="ECO:0000256" key="2">
    <source>
        <dbReference type="ARBA" id="ARBA00022692"/>
    </source>
</evidence>
<feature type="transmembrane region" description="Helical" evidence="7">
    <location>
        <begin position="123"/>
        <end position="145"/>
    </location>
</feature>
<dbReference type="OrthoDB" id="5874039at2759"/>
<dbReference type="GO" id="GO:0016020">
    <property type="term" value="C:membrane"/>
    <property type="evidence" value="ECO:0007669"/>
    <property type="project" value="UniProtKB-SubCell"/>
</dbReference>
<dbReference type="EMBL" id="CVRI01000066">
    <property type="protein sequence ID" value="CRL06311.1"/>
    <property type="molecule type" value="Genomic_DNA"/>
</dbReference>
<feature type="domain" description="DUF1279" evidence="8">
    <location>
        <begin position="115"/>
        <end position="200"/>
    </location>
</feature>
<dbReference type="InterPro" id="IPR009688">
    <property type="entry name" value="FAM210A/B-like_dom"/>
</dbReference>
<accession>A0A1J1J1N7</accession>
<dbReference type="Pfam" id="PF06916">
    <property type="entry name" value="FAM210A-B_dom"/>
    <property type="match status" value="1"/>
</dbReference>
<evidence type="ECO:0000256" key="5">
    <source>
        <dbReference type="ARBA" id="ARBA00023136"/>
    </source>
</evidence>
<keyword evidence="10" id="KW-1185">Reference proteome</keyword>
<protein>
    <submittedName>
        <fullName evidence="9">CLUMA_CG018903, isoform A</fullName>
    </submittedName>
</protein>
<feature type="coiled-coil region" evidence="6">
    <location>
        <begin position="222"/>
        <end position="249"/>
    </location>
</feature>
<dbReference type="AlphaFoldDB" id="A0A1J1J1N7"/>
<dbReference type="PANTHER" id="PTHR21377">
    <property type="entry name" value="PROTEIN FAM210B, MITOCHONDRIAL"/>
    <property type="match status" value="1"/>
</dbReference>
<proteinExistence type="predicted"/>
<keyword evidence="5 7" id="KW-0472">Membrane</keyword>
<organism evidence="9 10">
    <name type="scientific">Clunio marinus</name>
    <dbReference type="NCBI Taxonomy" id="568069"/>
    <lineage>
        <taxon>Eukaryota</taxon>
        <taxon>Metazoa</taxon>
        <taxon>Ecdysozoa</taxon>
        <taxon>Arthropoda</taxon>
        <taxon>Hexapoda</taxon>
        <taxon>Insecta</taxon>
        <taxon>Pterygota</taxon>
        <taxon>Neoptera</taxon>
        <taxon>Endopterygota</taxon>
        <taxon>Diptera</taxon>
        <taxon>Nematocera</taxon>
        <taxon>Chironomoidea</taxon>
        <taxon>Chironomidae</taxon>
        <taxon>Clunio</taxon>
    </lineage>
</organism>
<dbReference type="Proteomes" id="UP000183832">
    <property type="component" value="Unassembled WGS sequence"/>
</dbReference>
<dbReference type="GO" id="GO:0005739">
    <property type="term" value="C:mitochondrion"/>
    <property type="evidence" value="ECO:0007669"/>
    <property type="project" value="TreeGrafter"/>
</dbReference>
<evidence type="ECO:0000256" key="4">
    <source>
        <dbReference type="ARBA" id="ARBA00023054"/>
    </source>
</evidence>
<dbReference type="PANTHER" id="PTHR21377:SF1">
    <property type="entry name" value="PROTEIN FAM210A"/>
    <property type="match status" value="1"/>
</dbReference>
<evidence type="ECO:0000259" key="8">
    <source>
        <dbReference type="Pfam" id="PF06916"/>
    </source>
</evidence>
<sequence length="258" mass="29936">MLIHAIRSSARYCSMPSFLNQQANRLNRLTPISCHLHFHQNKHENIKRTGFKLEASPIMHKSIHSHSALYFQYSNLLDQKVKENVKKIDNDENKSEAEKAVEALEEGKKLGLFARFKKMAKDYWYVLIPVHVVTSCFWFGSFYYASMSGVNIVGLLEYYEFSETIIKPLRDSKLGHIAVAYFLYKVATPARYTVTVGGTTFAIKFLSHRGIIKPMPSRDKLVQIYKDKKDDIQEKIADKKQALQDKKQVFQDKFMKKD</sequence>
<evidence type="ECO:0000313" key="10">
    <source>
        <dbReference type="Proteomes" id="UP000183832"/>
    </source>
</evidence>
<keyword evidence="4 6" id="KW-0175">Coiled coil</keyword>
<evidence type="ECO:0000256" key="6">
    <source>
        <dbReference type="SAM" id="Coils"/>
    </source>
</evidence>
<evidence type="ECO:0000256" key="1">
    <source>
        <dbReference type="ARBA" id="ARBA00004167"/>
    </source>
</evidence>
<reference evidence="9 10" key="1">
    <citation type="submission" date="2015-04" db="EMBL/GenBank/DDBJ databases">
        <authorList>
            <person name="Syromyatnikov M.Y."/>
            <person name="Popov V.N."/>
        </authorList>
    </citation>
    <scope>NUCLEOTIDE SEQUENCE [LARGE SCALE GENOMIC DNA]</scope>
</reference>
<dbReference type="InterPro" id="IPR045866">
    <property type="entry name" value="FAM210A/B-like"/>
</dbReference>